<evidence type="ECO:0000313" key="3">
    <source>
        <dbReference type="EMBL" id="RIE06809.1"/>
    </source>
</evidence>
<protein>
    <submittedName>
        <fullName evidence="3">YtxH domain-containing protein</fullName>
    </submittedName>
</protein>
<feature type="compositionally biased region" description="Acidic residues" evidence="1">
    <location>
        <begin position="71"/>
        <end position="81"/>
    </location>
</feature>
<keyword evidence="2" id="KW-1133">Transmembrane helix</keyword>
<dbReference type="AlphaFoldDB" id="A0A398CZW7"/>
<accession>A0A398CZW7</accession>
<proteinExistence type="predicted"/>
<feature type="transmembrane region" description="Helical" evidence="2">
    <location>
        <begin position="12"/>
        <end position="29"/>
    </location>
</feature>
<dbReference type="OrthoDB" id="166392at2"/>
<evidence type="ECO:0000256" key="2">
    <source>
        <dbReference type="SAM" id="Phobius"/>
    </source>
</evidence>
<reference evidence="3 4" key="1">
    <citation type="submission" date="2018-09" db="EMBL/GenBank/DDBJ databases">
        <title>Discovery and Ecogenomic Context for Candidatus Cryosericales, a Global Caldiserica Order Active in Thawing Permafrost.</title>
        <authorList>
            <person name="Martinez M.A."/>
            <person name="Woodcroft B.J."/>
            <person name="Ignacio Espinoza J.C."/>
            <person name="Zayed A."/>
            <person name="Singleton C.M."/>
            <person name="Boyd J."/>
            <person name="Li Y.-F."/>
            <person name="Purvine S."/>
            <person name="Maughan H."/>
            <person name="Hodgkins S.B."/>
            <person name="Anderson D."/>
            <person name="Sederholm M."/>
            <person name="Temperton B."/>
            <person name="Saleska S.R."/>
            <person name="Tyson G.W."/>
            <person name="Rich V.I."/>
        </authorList>
    </citation>
    <scope>NUCLEOTIDE SEQUENCE [LARGE SCALE GENOMIC DNA]</scope>
    <source>
        <strain evidence="3 4">SMC7</strain>
    </source>
</reference>
<organism evidence="3 4">
    <name type="scientific">Candidatus Cryosericum terrychapinii</name>
    <dbReference type="NCBI Taxonomy" id="2290919"/>
    <lineage>
        <taxon>Bacteria</taxon>
        <taxon>Pseudomonadati</taxon>
        <taxon>Caldisericota/Cryosericota group</taxon>
        <taxon>Candidatus Cryosericota</taxon>
        <taxon>Candidatus Cryosericia</taxon>
        <taxon>Candidatus Cryosericales</taxon>
        <taxon>Candidatus Cryosericaceae</taxon>
        <taxon>Candidatus Cryosericum</taxon>
    </lineage>
</organism>
<dbReference type="PANTHER" id="PTHR35792:SF1">
    <property type="entry name" value="SLL0268 PROTEIN"/>
    <property type="match status" value="1"/>
</dbReference>
<dbReference type="Pfam" id="PF12732">
    <property type="entry name" value="YtxH"/>
    <property type="match status" value="1"/>
</dbReference>
<comment type="caution">
    <text evidence="3">The sequence shown here is derived from an EMBL/GenBank/DDBJ whole genome shotgun (WGS) entry which is preliminary data.</text>
</comment>
<evidence type="ECO:0000256" key="1">
    <source>
        <dbReference type="SAM" id="MobiDB-lite"/>
    </source>
</evidence>
<dbReference type="EMBL" id="QXIS01000004">
    <property type="protein sequence ID" value="RIE06809.1"/>
    <property type="molecule type" value="Genomic_DNA"/>
</dbReference>
<keyword evidence="4" id="KW-1185">Reference proteome</keyword>
<dbReference type="InterPro" id="IPR024623">
    <property type="entry name" value="YtxH"/>
</dbReference>
<sequence length="81" mass="8669">MSGRNDCGSFMGGLLMGGIVGALVALVLAPQSGEETRKLLKDKAFELGKEISDQTETIKEKGRELLTQDGIEIEESTDTNP</sequence>
<keyword evidence="2" id="KW-0472">Membrane</keyword>
<gene>
    <name evidence="3" type="ORF">SMC7_00765</name>
</gene>
<dbReference type="InterPro" id="IPR052928">
    <property type="entry name" value="Desiccation-related_membrane"/>
</dbReference>
<evidence type="ECO:0000313" key="4">
    <source>
        <dbReference type="Proteomes" id="UP000266328"/>
    </source>
</evidence>
<name>A0A398CZW7_9BACT</name>
<dbReference type="PANTHER" id="PTHR35792">
    <property type="entry name" value="GENERAL STRESS PROTEIN"/>
    <property type="match status" value="1"/>
</dbReference>
<feature type="compositionally biased region" description="Basic and acidic residues" evidence="1">
    <location>
        <begin position="56"/>
        <end position="66"/>
    </location>
</feature>
<feature type="region of interest" description="Disordered" evidence="1">
    <location>
        <begin position="56"/>
        <end position="81"/>
    </location>
</feature>
<dbReference type="RefSeq" id="WP_119088477.1">
    <property type="nucleotide sequence ID" value="NZ_QXIS01000004.1"/>
</dbReference>
<dbReference type="Proteomes" id="UP000266328">
    <property type="component" value="Unassembled WGS sequence"/>
</dbReference>
<keyword evidence="2" id="KW-0812">Transmembrane</keyword>